<dbReference type="EMBL" id="LCZI01000208">
    <property type="protein sequence ID" value="KKZ67733.1"/>
    <property type="molecule type" value="Genomic_DNA"/>
</dbReference>
<sequence>MALWGCTVLAILSGSLRSYVLSSCAFMPHFTGTLSVRVHDPHIHISRNRLPDKHGTRWYVAVGYILTMISSNSSPHRDTEYVALTMSCSVAVVPVSGFLKLLLYRSKSFYPLEEKM</sequence>
<keyword evidence="1" id="KW-0812">Transmembrane</keyword>
<feature type="transmembrane region" description="Helical" evidence="1">
    <location>
        <begin position="81"/>
        <end position="103"/>
    </location>
</feature>
<feature type="chain" id="PRO_5002545913" evidence="2">
    <location>
        <begin position="19"/>
        <end position="116"/>
    </location>
</feature>
<keyword evidence="1" id="KW-0472">Membrane</keyword>
<dbReference type="AlphaFoldDB" id="A0A0G2IB32"/>
<proteinExistence type="predicted"/>
<keyword evidence="2" id="KW-0732">Signal</keyword>
<evidence type="ECO:0000256" key="1">
    <source>
        <dbReference type="SAM" id="Phobius"/>
    </source>
</evidence>
<keyword evidence="1" id="KW-1133">Transmembrane helix</keyword>
<gene>
    <name evidence="3" type="ORF">EMCG_06600</name>
</gene>
<feature type="signal peptide" evidence="2">
    <location>
        <begin position="1"/>
        <end position="18"/>
    </location>
</feature>
<organism evidence="3 4">
    <name type="scientific">[Emmonsia] crescens</name>
    <dbReference type="NCBI Taxonomy" id="73230"/>
    <lineage>
        <taxon>Eukaryota</taxon>
        <taxon>Fungi</taxon>
        <taxon>Dikarya</taxon>
        <taxon>Ascomycota</taxon>
        <taxon>Pezizomycotina</taxon>
        <taxon>Eurotiomycetes</taxon>
        <taxon>Eurotiomycetidae</taxon>
        <taxon>Onygenales</taxon>
        <taxon>Ajellomycetaceae</taxon>
        <taxon>Emergomyces</taxon>
    </lineage>
</organism>
<protein>
    <submittedName>
        <fullName evidence="3">Uncharacterized protein</fullName>
    </submittedName>
</protein>
<reference evidence="4" key="1">
    <citation type="journal article" date="2015" name="PLoS Genet.">
        <title>The dynamic genome and transcriptome of the human fungal pathogen Blastomyces and close relative Emmonsia.</title>
        <authorList>
            <person name="Munoz J.F."/>
            <person name="Gauthier G.M."/>
            <person name="Desjardins C.A."/>
            <person name="Gallo J.E."/>
            <person name="Holder J."/>
            <person name="Sullivan T.D."/>
            <person name="Marty A.J."/>
            <person name="Carmen J.C."/>
            <person name="Chen Z."/>
            <person name="Ding L."/>
            <person name="Gujja S."/>
            <person name="Magrini V."/>
            <person name="Misas E."/>
            <person name="Mitreva M."/>
            <person name="Priest M."/>
            <person name="Saif S."/>
            <person name="Whiston E.A."/>
            <person name="Young S."/>
            <person name="Zeng Q."/>
            <person name="Goldman W.E."/>
            <person name="Mardis E.R."/>
            <person name="Taylor J.W."/>
            <person name="McEwen J.G."/>
            <person name="Clay O.K."/>
            <person name="Klein B.S."/>
            <person name="Cuomo C.A."/>
        </authorList>
    </citation>
    <scope>NUCLEOTIDE SEQUENCE [LARGE SCALE GENOMIC DNA]</scope>
    <source>
        <strain evidence="4">UAMH 3008</strain>
    </source>
</reference>
<dbReference type="Proteomes" id="UP000034164">
    <property type="component" value="Unassembled WGS sequence"/>
</dbReference>
<dbReference type="VEuPathDB" id="FungiDB:EMCG_06600"/>
<comment type="caution">
    <text evidence="3">The sequence shown here is derived from an EMBL/GenBank/DDBJ whole genome shotgun (WGS) entry which is preliminary data.</text>
</comment>
<evidence type="ECO:0000256" key="2">
    <source>
        <dbReference type="SAM" id="SignalP"/>
    </source>
</evidence>
<evidence type="ECO:0000313" key="4">
    <source>
        <dbReference type="Proteomes" id="UP000034164"/>
    </source>
</evidence>
<accession>A0A0G2IB32</accession>
<evidence type="ECO:0000313" key="3">
    <source>
        <dbReference type="EMBL" id="KKZ67733.1"/>
    </source>
</evidence>
<name>A0A0G2IB32_9EURO</name>